<protein>
    <recommendedName>
        <fullName evidence="3">Phosphatidic acid phosphatase type 2/haloperoxidase domain-containing protein</fullName>
    </recommendedName>
</protein>
<dbReference type="Proteomes" id="UP000238348">
    <property type="component" value="Chromosome"/>
</dbReference>
<accession>A0A2L0F5P1</accession>
<evidence type="ECO:0000313" key="5">
    <source>
        <dbReference type="Proteomes" id="UP000238348"/>
    </source>
</evidence>
<dbReference type="InterPro" id="IPR000326">
    <property type="entry name" value="PAP2/HPO"/>
</dbReference>
<dbReference type="OrthoDB" id="9801622at2"/>
<dbReference type="InterPro" id="IPR036938">
    <property type="entry name" value="PAP2/HPO_sf"/>
</dbReference>
<keyword evidence="2" id="KW-0732">Signal</keyword>
<dbReference type="Pfam" id="PF01569">
    <property type="entry name" value="PAP2"/>
    <property type="match status" value="1"/>
</dbReference>
<evidence type="ECO:0000259" key="3">
    <source>
        <dbReference type="Pfam" id="PF01569"/>
    </source>
</evidence>
<feature type="compositionally biased region" description="Pro residues" evidence="1">
    <location>
        <begin position="32"/>
        <end position="69"/>
    </location>
</feature>
<feature type="region of interest" description="Disordered" evidence="1">
    <location>
        <begin position="25"/>
        <end position="76"/>
    </location>
</feature>
<evidence type="ECO:0000313" key="4">
    <source>
        <dbReference type="EMBL" id="AUX46852.1"/>
    </source>
</evidence>
<dbReference type="Gene3D" id="1.20.144.10">
    <property type="entry name" value="Phosphatidic acid phosphatase type 2/haloperoxidase"/>
    <property type="match status" value="1"/>
</dbReference>
<dbReference type="RefSeq" id="WP_104984970.1">
    <property type="nucleotide sequence ID" value="NZ_CP012673.1"/>
</dbReference>
<name>A0A2L0F5P1_SORCE</name>
<organism evidence="4 5">
    <name type="scientific">Sorangium cellulosum</name>
    <name type="common">Polyangium cellulosum</name>
    <dbReference type="NCBI Taxonomy" id="56"/>
    <lineage>
        <taxon>Bacteria</taxon>
        <taxon>Pseudomonadati</taxon>
        <taxon>Myxococcota</taxon>
        <taxon>Polyangia</taxon>
        <taxon>Polyangiales</taxon>
        <taxon>Polyangiaceae</taxon>
        <taxon>Sorangium</taxon>
    </lineage>
</organism>
<feature type="signal peptide" evidence="2">
    <location>
        <begin position="1"/>
        <end position="29"/>
    </location>
</feature>
<reference evidence="4 5" key="1">
    <citation type="submission" date="2015-09" db="EMBL/GenBank/DDBJ databases">
        <title>Sorangium comparison.</title>
        <authorList>
            <person name="Zaburannyi N."/>
            <person name="Bunk B."/>
            <person name="Overmann J."/>
            <person name="Mueller R."/>
        </authorList>
    </citation>
    <scope>NUCLEOTIDE SEQUENCE [LARGE SCALE GENOMIC DNA]</scope>
    <source>
        <strain evidence="4 5">So ce26</strain>
    </source>
</reference>
<feature type="domain" description="Phosphatidic acid phosphatase type 2/haloperoxidase" evidence="3">
    <location>
        <begin position="179"/>
        <end position="307"/>
    </location>
</feature>
<feature type="chain" id="PRO_5014798132" description="Phosphatidic acid phosphatase type 2/haloperoxidase domain-containing protein" evidence="2">
    <location>
        <begin position="30"/>
        <end position="335"/>
    </location>
</feature>
<proteinExistence type="predicted"/>
<gene>
    <name evidence="4" type="ORF">SOCE26_083610</name>
</gene>
<sequence length="335" mass="34394">MASSTRWLRCAPALSLGALLAVAAPQAEAQGQPPPSAEGPAPAAEPAPAPAPAPRSPAAPPRPPGPPGPRAQAGASLRWDERYPRVSPLEHAVAAGLGVSAILVDQLPVSDSGRWENGFDEGIRGALRAESLAGRSTAASVSDALYYGLMLYPVVVDTVAVAGWRSSDVAWQMLMINAQSLAISGVTSILVERASGRERPYVRECAADPNYHPHCAEGPAKQNVSFPSGHTLMATTGAGLICAHHLHLPLYGGGWPDHVACGVALTAAGVQATLRITADKHYATDVLVSGVLGLGAGYALPRLLHYRADQAGGARVAVIPYATGTQAGLAGVGMF</sequence>
<dbReference type="AlphaFoldDB" id="A0A2L0F5P1"/>
<dbReference type="EMBL" id="CP012673">
    <property type="protein sequence ID" value="AUX46852.1"/>
    <property type="molecule type" value="Genomic_DNA"/>
</dbReference>
<dbReference type="SUPFAM" id="SSF48317">
    <property type="entry name" value="Acid phosphatase/Vanadium-dependent haloperoxidase"/>
    <property type="match status" value="1"/>
</dbReference>
<evidence type="ECO:0000256" key="2">
    <source>
        <dbReference type="SAM" id="SignalP"/>
    </source>
</evidence>
<evidence type="ECO:0000256" key="1">
    <source>
        <dbReference type="SAM" id="MobiDB-lite"/>
    </source>
</evidence>